<dbReference type="KEGG" id="lcu:PL11_001775"/>
<feature type="signal peptide" evidence="1">
    <location>
        <begin position="1"/>
        <end position="25"/>
    </location>
</feature>
<dbReference type="EMBL" id="CP018906">
    <property type="protein sequence ID" value="AQW20733.1"/>
    <property type="molecule type" value="Genomic_DNA"/>
</dbReference>
<dbReference type="AlphaFoldDB" id="A0A1S6QGJ6"/>
<keyword evidence="3" id="KW-1185">Reference proteome</keyword>
<feature type="chain" id="PRO_5038508364" description="S-layer protein" evidence="1">
    <location>
        <begin position="26"/>
        <end position="513"/>
    </location>
</feature>
<dbReference type="Proteomes" id="UP000030361">
    <property type="component" value="Chromosome"/>
</dbReference>
<reference evidence="2 3" key="1">
    <citation type="journal article" date="2015" name="Genome Announc.">
        <title>Genome Sequence of Lactobacillus curieae CCTCC M 2011381T, a Novel Producer of Gamma-aminobutyric Acid.</title>
        <authorList>
            <person name="Wang Y."/>
            <person name="Wang Y."/>
            <person name="Lang C."/>
            <person name="Wei D."/>
            <person name="Xu P."/>
            <person name="Xie J."/>
        </authorList>
    </citation>
    <scope>NUCLEOTIDE SEQUENCE [LARGE SCALE GENOMIC DNA]</scope>
    <source>
        <strain evidence="2 3">CCTCC M 2011381</strain>
    </source>
</reference>
<dbReference type="RefSeq" id="WP_052127654.1">
    <property type="nucleotide sequence ID" value="NZ_CP018906.1"/>
</dbReference>
<evidence type="ECO:0000256" key="1">
    <source>
        <dbReference type="SAM" id="SignalP"/>
    </source>
</evidence>
<proteinExistence type="predicted"/>
<keyword evidence="1" id="KW-0732">Signal</keyword>
<dbReference type="OrthoDB" id="2329257at2"/>
<gene>
    <name evidence="2" type="ORF">PL11_001775</name>
</gene>
<protein>
    <recommendedName>
        <fullName evidence="4">S-layer protein</fullName>
    </recommendedName>
</protein>
<sequence length="513" mass="55065">MDIKKTLLISAAALGMYAGVAAVNADNTNAKSYARVTSNVAMTSEADSRNVTFTGSNALYNKAGTLRGARKIATTTTLRGMANSDSSKKNFRAYRVATTNRGSVYYKVVAFDKSYRGWIYGGKTVGSLAGGISQYNTFKGGTMTDDQKNGTFKFANPGTANDDKTVTYKQPSWTQYKIGRQITDSTPYKDATFKIDQVGTRTRENDQWVHILATDSKNNQANGWILYSGLTKAEVTPPTDRIPADTVRINLVTAADAHTVKTVDYKVPGANKGTLLGTNDILPDSHTTGIQRLISSALVGTGYQLVDGGTLTSAEKTTLARTATGSSVNLQVQAISNNIAFNSIQLNTQAGNEVGVEHTAVAGAKDEVSAANAYIVSGNGTIMGNVNDIKNGMLGKIMGDPGQVISKDTVKNALTAAGLTDFYVVYNNAGNLQAPKGYINSNKKLTQYPLVGDFQIWHYTLNDETNKDITGSFKAGVNDLQVFYKTTKVKVPLNGALARTFTPDQWPTLFKSK</sequence>
<evidence type="ECO:0008006" key="4">
    <source>
        <dbReference type="Google" id="ProtNLM"/>
    </source>
</evidence>
<evidence type="ECO:0000313" key="3">
    <source>
        <dbReference type="Proteomes" id="UP000030361"/>
    </source>
</evidence>
<name>A0A1S6QGJ6_9LACO</name>
<evidence type="ECO:0000313" key="2">
    <source>
        <dbReference type="EMBL" id="AQW20733.1"/>
    </source>
</evidence>
<accession>A0A1S6QGJ6</accession>
<organism evidence="2 3">
    <name type="scientific">Lentilactobacillus curieae</name>
    <dbReference type="NCBI Taxonomy" id="1138822"/>
    <lineage>
        <taxon>Bacteria</taxon>
        <taxon>Bacillati</taxon>
        <taxon>Bacillota</taxon>
        <taxon>Bacilli</taxon>
        <taxon>Lactobacillales</taxon>
        <taxon>Lactobacillaceae</taxon>
        <taxon>Lentilactobacillus</taxon>
    </lineage>
</organism>